<reference evidence="2 3" key="1">
    <citation type="submission" date="2012-06" db="EMBL/GenBank/DDBJ databases">
        <title>Complete sequence of Sulfurospirillum barnesii SES-3.</title>
        <authorList>
            <consortium name="US DOE Joint Genome Institute"/>
            <person name="Lucas S."/>
            <person name="Han J."/>
            <person name="Lapidus A."/>
            <person name="Cheng J.-F."/>
            <person name="Goodwin L."/>
            <person name="Pitluck S."/>
            <person name="Peters L."/>
            <person name="Ovchinnikova G."/>
            <person name="Lu M."/>
            <person name="Detter J.C."/>
            <person name="Han C."/>
            <person name="Tapia R."/>
            <person name="Land M."/>
            <person name="Hauser L."/>
            <person name="Kyrpides N."/>
            <person name="Ivanova N."/>
            <person name="Pagani I."/>
            <person name="Stolz J."/>
            <person name="Arkin A."/>
            <person name="Dehal P."/>
            <person name="Oremland R."/>
            <person name="Saltikov C."/>
            <person name="Basu P."/>
            <person name="Hollibaugh J."/>
            <person name="Newman D."/>
            <person name="Stolyar S."/>
            <person name="Hazen T."/>
            <person name="Woyke T."/>
        </authorList>
    </citation>
    <scope>NUCLEOTIDE SEQUENCE [LARGE SCALE GENOMIC DNA]</scope>
    <source>
        <strain evidence="3">ATCC 700032 / DSM 10660 / SES-3</strain>
    </source>
</reference>
<evidence type="ECO:0000313" key="2">
    <source>
        <dbReference type="EMBL" id="AFL68185.1"/>
    </source>
</evidence>
<dbReference type="Pfam" id="PF07883">
    <property type="entry name" value="Cupin_2"/>
    <property type="match status" value="1"/>
</dbReference>
<dbReference type="KEGG" id="sba:Sulba_0884"/>
<dbReference type="SUPFAM" id="SSF51182">
    <property type="entry name" value="RmlC-like cupins"/>
    <property type="match status" value="1"/>
</dbReference>
<dbReference type="InterPro" id="IPR014710">
    <property type="entry name" value="RmlC-like_jellyroll"/>
</dbReference>
<protein>
    <recommendedName>
        <fullName evidence="1">Cupin type-2 domain-containing protein</fullName>
    </recommendedName>
</protein>
<dbReference type="InterPro" id="IPR013096">
    <property type="entry name" value="Cupin_2"/>
</dbReference>
<dbReference type="PANTHER" id="PTHR37694:SF1">
    <property type="entry name" value="SLR8022 PROTEIN"/>
    <property type="match status" value="1"/>
</dbReference>
<name>I3XW61_SULBS</name>
<dbReference type="InterPro" id="IPR011051">
    <property type="entry name" value="RmlC_Cupin_sf"/>
</dbReference>
<dbReference type="RefSeq" id="WP_014769065.1">
    <property type="nucleotide sequence ID" value="NC_018002.1"/>
</dbReference>
<dbReference type="PATRIC" id="fig|760154.4.peg.885"/>
<sequence>MKQSLHEIPSTPLQAGEGASMQMLISSQTAPHFAMRKFVIKKEGFMPFHTNTVEHEQYVLKGKARVRMGDESFIAQKDDILFIPAGVAHSYHVIGDEDYEFLCLVPNQEDTIAMVKTGGQGCGC</sequence>
<feature type="domain" description="Cupin type-2" evidence="1">
    <location>
        <begin position="39"/>
        <end position="104"/>
    </location>
</feature>
<dbReference type="AlphaFoldDB" id="I3XW61"/>
<dbReference type="EMBL" id="CP003333">
    <property type="protein sequence ID" value="AFL68185.1"/>
    <property type="molecule type" value="Genomic_DNA"/>
</dbReference>
<dbReference type="PANTHER" id="PTHR37694">
    <property type="entry name" value="SLR8022 PROTEIN"/>
    <property type="match status" value="1"/>
</dbReference>
<dbReference type="eggNOG" id="COG1917">
    <property type="taxonomic scope" value="Bacteria"/>
</dbReference>
<dbReference type="OrthoDB" id="9791297at2"/>
<dbReference type="STRING" id="760154.Sulba_0884"/>
<dbReference type="HOGENOM" id="CLU_116722_4_0_7"/>
<accession>I3XW61</accession>
<keyword evidence="3" id="KW-1185">Reference proteome</keyword>
<proteinExistence type="predicted"/>
<dbReference type="Proteomes" id="UP000006176">
    <property type="component" value="Chromosome"/>
</dbReference>
<gene>
    <name evidence="2" type="ordered locus">Sulba_0884</name>
</gene>
<dbReference type="Gene3D" id="2.60.120.10">
    <property type="entry name" value="Jelly Rolls"/>
    <property type="match status" value="1"/>
</dbReference>
<dbReference type="CDD" id="cd02222">
    <property type="entry name" value="cupin_TM1459-like"/>
    <property type="match status" value="1"/>
</dbReference>
<evidence type="ECO:0000259" key="1">
    <source>
        <dbReference type="Pfam" id="PF07883"/>
    </source>
</evidence>
<organism evidence="2 3">
    <name type="scientific">Sulfurospirillum barnesii (strain ATCC 700032 / DSM 10660 / SES-3)</name>
    <dbReference type="NCBI Taxonomy" id="760154"/>
    <lineage>
        <taxon>Bacteria</taxon>
        <taxon>Pseudomonadati</taxon>
        <taxon>Campylobacterota</taxon>
        <taxon>Epsilonproteobacteria</taxon>
        <taxon>Campylobacterales</taxon>
        <taxon>Sulfurospirillaceae</taxon>
        <taxon>Sulfurospirillum</taxon>
    </lineage>
</organism>
<evidence type="ECO:0000313" key="3">
    <source>
        <dbReference type="Proteomes" id="UP000006176"/>
    </source>
</evidence>